<dbReference type="AlphaFoldDB" id="A0AAV7EQ41"/>
<evidence type="ECO:0000313" key="2">
    <source>
        <dbReference type="Proteomes" id="UP000825729"/>
    </source>
</evidence>
<name>A0AAV7EQ41_ARIFI</name>
<dbReference type="EMBL" id="JAINDJ010000004">
    <property type="protein sequence ID" value="KAG9450190.1"/>
    <property type="molecule type" value="Genomic_DNA"/>
</dbReference>
<reference evidence="1 2" key="1">
    <citation type="submission" date="2021-07" db="EMBL/GenBank/DDBJ databases">
        <title>The Aristolochia fimbriata genome: insights into angiosperm evolution, floral development and chemical biosynthesis.</title>
        <authorList>
            <person name="Jiao Y."/>
        </authorList>
    </citation>
    <scope>NUCLEOTIDE SEQUENCE [LARGE SCALE GENOMIC DNA]</scope>
    <source>
        <strain evidence="1">IBCAS-2021</strain>
        <tissue evidence="1">Leaf</tissue>
    </source>
</reference>
<protein>
    <submittedName>
        <fullName evidence="1">Uncharacterized protein</fullName>
    </submittedName>
</protein>
<organism evidence="1 2">
    <name type="scientific">Aristolochia fimbriata</name>
    <name type="common">White veined hardy Dutchman's pipe vine</name>
    <dbReference type="NCBI Taxonomy" id="158543"/>
    <lineage>
        <taxon>Eukaryota</taxon>
        <taxon>Viridiplantae</taxon>
        <taxon>Streptophyta</taxon>
        <taxon>Embryophyta</taxon>
        <taxon>Tracheophyta</taxon>
        <taxon>Spermatophyta</taxon>
        <taxon>Magnoliopsida</taxon>
        <taxon>Magnoliidae</taxon>
        <taxon>Piperales</taxon>
        <taxon>Aristolochiaceae</taxon>
        <taxon>Aristolochia</taxon>
    </lineage>
</organism>
<evidence type="ECO:0000313" key="1">
    <source>
        <dbReference type="EMBL" id="KAG9450190.1"/>
    </source>
</evidence>
<accession>A0AAV7EQ41</accession>
<gene>
    <name evidence="1" type="ORF">H6P81_010155</name>
</gene>
<proteinExistence type="predicted"/>
<keyword evidence="2" id="KW-1185">Reference proteome</keyword>
<comment type="caution">
    <text evidence="1">The sequence shown here is derived from an EMBL/GenBank/DDBJ whole genome shotgun (WGS) entry which is preliminary data.</text>
</comment>
<sequence>MYTISRIPDLIRVVVKGKGKGALPSFHATLQRCNVATWGWVWLGISDGGETKTKRKGGGSFELMKDSRGSWEREERVREREERVRERERKGEFGLITGLISEVKGPKRLN</sequence>
<dbReference type="Proteomes" id="UP000825729">
    <property type="component" value="Unassembled WGS sequence"/>
</dbReference>